<evidence type="ECO:0000256" key="1">
    <source>
        <dbReference type="SAM" id="MobiDB-lite"/>
    </source>
</evidence>
<evidence type="ECO:0000313" key="4">
    <source>
        <dbReference type="Proteomes" id="UP000029964"/>
    </source>
</evidence>
<evidence type="ECO:0000256" key="2">
    <source>
        <dbReference type="SAM" id="Phobius"/>
    </source>
</evidence>
<keyword evidence="4" id="KW-1185">Reference proteome</keyword>
<feature type="region of interest" description="Disordered" evidence="1">
    <location>
        <begin position="62"/>
        <end position="85"/>
    </location>
</feature>
<accession>A0A086T7J5</accession>
<feature type="transmembrane region" description="Helical" evidence="2">
    <location>
        <begin position="637"/>
        <end position="660"/>
    </location>
</feature>
<dbReference type="STRING" id="857340.A0A086T7J5"/>
<dbReference type="OrthoDB" id="3692311at2759"/>
<feature type="transmembrane region" description="Helical" evidence="2">
    <location>
        <begin position="94"/>
        <end position="116"/>
    </location>
</feature>
<feature type="region of interest" description="Disordered" evidence="1">
    <location>
        <begin position="1"/>
        <end position="37"/>
    </location>
</feature>
<protein>
    <submittedName>
        <fullName evidence="3">Uncharacterized protein</fullName>
    </submittedName>
</protein>
<keyword evidence="2" id="KW-0472">Membrane</keyword>
<feature type="transmembrane region" description="Helical" evidence="2">
    <location>
        <begin position="136"/>
        <end position="154"/>
    </location>
</feature>
<sequence>MAASSPSPLPLPLASEKPRRPRFSEGPCNTTAPNFDFGLDPYEETKHAAFAAEAPDQLATQPTWTTAGSHDARGPGRQEAPPGLSREKAGFGTILADLAAIVPPLALLAFAAVLLVRDGYEVSQEAYSRWKNAATVLSTLFPLLFAAIVGRFMLQAARWKLEEGGTLGALEQLLGSRTVGGAILTQFQLRAFNLLGLALLLLWVFSPLGSQAVLRMVESRLATATESATPVYFDTNVRTIFAGMETRTPNSFTSSNNVLDLVATMYSALLLTPLAIKDDTTDLWGNVKVPLFSSHGSESTTEWQDVPSGSDYSALVGLPILDLATGNTTFNMESSYVELKCEDIAAMSGSEWEGQNLVDSTALERVWDNSPPVLPNGTFQGYSTDRNSTRVEGGAPFSISVDRLVDPLWSNSTWLYSHMFEDEPWEYQERLSSCPALFNDEPDIEAGPTALLFQAALFTRVFDQGDYIVSYCGIEQKYVESRVTCSKTGSERHDCRVSAQRPSQKDHPPENISHLSFPQVLRFVSTHMPLASGDSYGSVSNTDLTLQFLADPALTNLTLPQGDGSPPLQLRDLDKEILSLRLTQALNSYLHISQMYIDALNNRAGNVAAEAAPALRQNVTGSGEVSHLVLVYHIPKAWAALCLVSCTVLLAGGVLSAVFAHMAVGPEVLSFASTVLRDSRLIAVPPAAGGLGGMELTREMKKRRVRYGISRREGVSFGELLIGGQDQVGRIKDIM</sequence>
<keyword evidence="2" id="KW-0812">Transmembrane</keyword>
<dbReference type="HOGENOM" id="CLU_012207_1_0_1"/>
<name>A0A086T7J5_HAPC1</name>
<dbReference type="EMBL" id="JPKY01000034">
    <property type="protein sequence ID" value="KFH45327.1"/>
    <property type="molecule type" value="Genomic_DNA"/>
</dbReference>
<proteinExistence type="predicted"/>
<evidence type="ECO:0000313" key="3">
    <source>
        <dbReference type="EMBL" id="KFH45327.1"/>
    </source>
</evidence>
<comment type="caution">
    <text evidence="3">The sequence shown here is derived from an EMBL/GenBank/DDBJ whole genome shotgun (WGS) entry which is preliminary data.</text>
</comment>
<gene>
    <name evidence="3" type="ORF">ACRE_038680</name>
</gene>
<dbReference type="AlphaFoldDB" id="A0A086T7J5"/>
<organism evidence="3 4">
    <name type="scientific">Hapsidospora chrysogenum (strain ATCC 11550 / CBS 779.69 / DSM 880 / IAM 14645 / JCM 23072 / IMI 49137)</name>
    <name type="common">Acremonium chrysogenum</name>
    <dbReference type="NCBI Taxonomy" id="857340"/>
    <lineage>
        <taxon>Eukaryota</taxon>
        <taxon>Fungi</taxon>
        <taxon>Dikarya</taxon>
        <taxon>Ascomycota</taxon>
        <taxon>Pezizomycotina</taxon>
        <taxon>Sordariomycetes</taxon>
        <taxon>Hypocreomycetidae</taxon>
        <taxon>Hypocreales</taxon>
        <taxon>Bionectriaceae</taxon>
        <taxon>Hapsidospora</taxon>
    </lineage>
</organism>
<keyword evidence="2" id="KW-1133">Transmembrane helix</keyword>
<dbReference type="Proteomes" id="UP000029964">
    <property type="component" value="Unassembled WGS sequence"/>
</dbReference>
<feature type="transmembrane region" description="Helical" evidence="2">
    <location>
        <begin position="191"/>
        <end position="209"/>
    </location>
</feature>
<reference evidence="4" key="1">
    <citation type="journal article" date="2014" name="Genome Announc.">
        <title>Genome sequence and annotation of Acremonium chrysogenum, producer of the beta-lactam antibiotic cephalosporin C.</title>
        <authorList>
            <person name="Terfehr D."/>
            <person name="Dahlmann T.A."/>
            <person name="Specht T."/>
            <person name="Zadra I."/>
            <person name="Kuernsteiner H."/>
            <person name="Kueck U."/>
        </authorList>
    </citation>
    <scope>NUCLEOTIDE SEQUENCE [LARGE SCALE GENOMIC DNA]</scope>
    <source>
        <strain evidence="4">ATCC 11550 / CBS 779.69 / DSM 880 / IAM 14645 / JCM 23072 / IMI 49137</strain>
    </source>
</reference>